<dbReference type="AlphaFoldDB" id="A0A6A5ZMQ7"/>
<protein>
    <submittedName>
        <fullName evidence="3">Uncharacterized protein</fullName>
    </submittedName>
</protein>
<proteinExistence type="predicted"/>
<gene>
    <name evidence="3" type="ORF">BDV96DRAFT_642003</name>
</gene>
<evidence type="ECO:0000256" key="2">
    <source>
        <dbReference type="SAM" id="MobiDB-lite"/>
    </source>
</evidence>
<feature type="region of interest" description="Disordered" evidence="2">
    <location>
        <begin position="1"/>
        <end position="51"/>
    </location>
</feature>
<evidence type="ECO:0000256" key="1">
    <source>
        <dbReference type="SAM" id="Coils"/>
    </source>
</evidence>
<keyword evidence="1" id="KW-0175">Coiled coil</keyword>
<reference evidence="3" key="1">
    <citation type="journal article" date="2020" name="Stud. Mycol.">
        <title>101 Dothideomycetes genomes: a test case for predicting lifestyles and emergence of pathogens.</title>
        <authorList>
            <person name="Haridas S."/>
            <person name="Albert R."/>
            <person name="Binder M."/>
            <person name="Bloem J."/>
            <person name="Labutti K."/>
            <person name="Salamov A."/>
            <person name="Andreopoulos B."/>
            <person name="Baker S."/>
            <person name="Barry K."/>
            <person name="Bills G."/>
            <person name="Bluhm B."/>
            <person name="Cannon C."/>
            <person name="Castanera R."/>
            <person name="Culley D."/>
            <person name="Daum C."/>
            <person name="Ezra D."/>
            <person name="Gonzalez J."/>
            <person name="Henrissat B."/>
            <person name="Kuo A."/>
            <person name="Liang C."/>
            <person name="Lipzen A."/>
            <person name="Lutzoni F."/>
            <person name="Magnuson J."/>
            <person name="Mondo S."/>
            <person name="Nolan M."/>
            <person name="Ohm R."/>
            <person name="Pangilinan J."/>
            <person name="Park H.-J."/>
            <person name="Ramirez L."/>
            <person name="Alfaro M."/>
            <person name="Sun H."/>
            <person name="Tritt A."/>
            <person name="Yoshinaga Y."/>
            <person name="Zwiers L.-H."/>
            <person name="Turgeon B."/>
            <person name="Goodwin S."/>
            <person name="Spatafora J."/>
            <person name="Crous P."/>
            <person name="Grigoriev I."/>
        </authorList>
    </citation>
    <scope>NUCLEOTIDE SEQUENCE</scope>
    <source>
        <strain evidence="3">CBS 627.86</strain>
    </source>
</reference>
<organism evidence="3 4">
    <name type="scientific">Lophiotrema nucula</name>
    <dbReference type="NCBI Taxonomy" id="690887"/>
    <lineage>
        <taxon>Eukaryota</taxon>
        <taxon>Fungi</taxon>
        <taxon>Dikarya</taxon>
        <taxon>Ascomycota</taxon>
        <taxon>Pezizomycotina</taxon>
        <taxon>Dothideomycetes</taxon>
        <taxon>Pleosporomycetidae</taxon>
        <taxon>Pleosporales</taxon>
        <taxon>Lophiotremataceae</taxon>
        <taxon>Lophiotrema</taxon>
    </lineage>
</organism>
<dbReference type="Gene3D" id="1.20.5.340">
    <property type="match status" value="1"/>
</dbReference>
<dbReference type="Proteomes" id="UP000799770">
    <property type="component" value="Unassembled WGS sequence"/>
</dbReference>
<keyword evidence="4" id="KW-1185">Reference proteome</keyword>
<accession>A0A6A5ZMQ7</accession>
<feature type="coiled-coil region" evidence="1">
    <location>
        <begin position="80"/>
        <end position="114"/>
    </location>
</feature>
<evidence type="ECO:0000313" key="3">
    <source>
        <dbReference type="EMBL" id="KAF2120153.1"/>
    </source>
</evidence>
<name>A0A6A5ZMQ7_9PLEO</name>
<dbReference type="EMBL" id="ML977314">
    <property type="protein sequence ID" value="KAF2120153.1"/>
    <property type="molecule type" value="Genomic_DNA"/>
</dbReference>
<sequence>MRTKGLPQLSVTVSLPPQHHTTELPQLSATVSLPLRGPPHPTNRKEMAAPEPNLPVLSSALQDASRELSLLTNLPGLEAANQIQGQLAGITNAIHDLQQNMTALNQNVTALQQDMTAGFQQVHTRLGGVENRLTNLETQAAAINWNTYATMMNKKVGDGNGNLLILHHHITNMPIANFPQNANDARQLDNVEINRLLRDLNAPTGGDLPTKITRFLLRIGYDTP</sequence>
<evidence type="ECO:0000313" key="4">
    <source>
        <dbReference type="Proteomes" id="UP000799770"/>
    </source>
</evidence>